<accession>A0A1S9RIW0</accession>
<proteinExistence type="predicted"/>
<feature type="signal peptide" evidence="2">
    <location>
        <begin position="1"/>
        <end position="17"/>
    </location>
</feature>
<protein>
    <recommendedName>
        <fullName evidence="5">GPI anchored protein</fullName>
    </recommendedName>
</protein>
<feature type="region of interest" description="Disordered" evidence="1">
    <location>
        <begin position="70"/>
        <end position="95"/>
    </location>
</feature>
<gene>
    <name evidence="3" type="ORF">PEBR_24724</name>
</gene>
<organism evidence="3 4">
    <name type="scientific">Penicillium brasilianum</name>
    <dbReference type="NCBI Taxonomy" id="104259"/>
    <lineage>
        <taxon>Eukaryota</taxon>
        <taxon>Fungi</taxon>
        <taxon>Dikarya</taxon>
        <taxon>Ascomycota</taxon>
        <taxon>Pezizomycotina</taxon>
        <taxon>Eurotiomycetes</taxon>
        <taxon>Eurotiomycetidae</taxon>
        <taxon>Eurotiales</taxon>
        <taxon>Aspergillaceae</taxon>
        <taxon>Penicillium</taxon>
    </lineage>
</organism>
<dbReference type="AlphaFoldDB" id="A0A1S9RIW0"/>
<comment type="caution">
    <text evidence="3">The sequence shown here is derived from an EMBL/GenBank/DDBJ whole genome shotgun (WGS) entry which is preliminary data.</text>
</comment>
<evidence type="ECO:0000313" key="3">
    <source>
        <dbReference type="EMBL" id="OOQ85443.1"/>
    </source>
</evidence>
<name>A0A1S9RIW0_PENBI</name>
<evidence type="ECO:0008006" key="5">
    <source>
        <dbReference type="Google" id="ProtNLM"/>
    </source>
</evidence>
<feature type="chain" id="PRO_5012391023" description="GPI anchored protein" evidence="2">
    <location>
        <begin position="18"/>
        <end position="281"/>
    </location>
</feature>
<reference evidence="4" key="1">
    <citation type="submission" date="2015-09" db="EMBL/GenBank/DDBJ databases">
        <authorList>
            <person name="Fill T.P."/>
            <person name="Baretta J.F."/>
            <person name="de Almeida L.G."/>
            <person name="Rocha M."/>
            <person name="de Souza D.H."/>
            <person name="Malavazi I."/>
            <person name="Cerdeira L.T."/>
            <person name="Hong H."/>
            <person name="Samborskyy M."/>
            <person name="de Vasconcelos A.T."/>
            <person name="Leadlay P."/>
            <person name="Rodrigues-Filho E."/>
        </authorList>
    </citation>
    <scope>NUCLEOTIDE SEQUENCE [LARGE SCALE GENOMIC DNA]</scope>
    <source>
        <strain evidence="4">LaBioMMi 136</strain>
    </source>
</reference>
<dbReference type="Proteomes" id="UP000190744">
    <property type="component" value="Unassembled WGS sequence"/>
</dbReference>
<dbReference type="EMBL" id="LJBN01000167">
    <property type="protein sequence ID" value="OOQ85443.1"/>
    <property type="molecule type" value="Genomic_DNA"/>
</dbReference>
<evidence type="ECO:0000313" key="4">
    <source>
        <dbReference type="Proteomes" id="UP000190744"/>
    </source>
</evidence>
<keyword evidence="2" id="KW-0732">Signal</keyword>
<sequence length="281" mass="28715">MHTSYVSLAVFAMGAAAVPNMPKTPGNPFEGSFPFMPSGASTVDDDGMSNPVPAYMAAMQTVEEVQAGSYSNNNNKPAPIAQPVQAKPASDDNQEFEAPMALPSAPSMNNLIPESLEDAAPSSLSSVNAQVKPSPAFSAVYEYSSSMSIMVSVPSASSSMAPLVILATPAPESMPVEMAPVTVNPVSVQSIVQTPVATLSSFITRPILKAPVTSIVVPKIEAHSVEIHEQHIASQIASSSVLHAAASSSATATASADAVEDATNVLSKIPLLGGLLGGLGL</sequence>
<evidence type="ECO:0000256" key="1">
    <source>
        <dbReference type="SAM" id="MobiDB-lite"/>
    </source>
</evidence>
<evidence type="ECO:0000256" key="2">
    <source>
        <dbReference type="SAM" id="SignalP"/>
    </source>
</evidence>